<feature type="transmembrane region" description="Helical" evidence="2">
    <location>
        <begin position="12"/>
        <end position="33"/>
    </location>
</feature>
<dbReference type="SUPFAM" id="SSF82153">
    <property type="entry name" value="FAS1 domain"/>
    <property type="match status" value="1"/>
</dbReference>
<feature type="domain" description="FAS1" evidence="3">
    <location>
        <begin position="42"/>
        <end position="181"/>
    </location>
</feature>
<evidence type="ECO:0000313" key="5">
    <source>
        <dbReference type="Proteomes" id="UP001418222"/>
    </source>
</evidence>
<evidence type="ECO:0000259" key="3">
    <source>
        <dbReference type="PROSITE" id="PS50213"/>
    </source>
</evidence>
<reference evidence="4 5" key="1">
    <citation type="journal article" date="2022" name="Nat. Plants">
        <title>Genomes of leafy and leafless Platanthera orchids illuminate the evolution of mycoheterotrophy.</title>
        <authorList>
            <person name="Li M.H."/>
            <person name="Liu K.W."/>
            <person name="Li Z."/>
            <person name="Lu H.C."/>
            <person name="Ye Q.L."/>
            <person name="Zhang D."/>
            <person name="Wang J.Y."/>
            <person name="Li Y.F."/>
            <person name="Zhong Z.M."/>
            <person name="Liu X."/>
            <person name="Yu X."/>
            <person name="Liu D.K."/>
            <person name="Tu X.D."/>
            <person name="Liu B."/>
            <person name="Hao Y."/>
            <person name="Liao X.Y."/>
            <person name="Jiang Y.T."/>
            <person name="Sun W.H."/>
            <person name="Chen J."/>
            <person name="Chen Y.Q."/>
            <person name="Ai Y."/>
            <person name="Zhai J.W."/>
            <person name="Wu S.S."/>
            <person name="Zhou Z."/>
            <person name="Hsiao Y.Y."/>
            <person name="Wu W.L."/>
            <person name="Chen Y.Y."/>
            <person name="Lin Y.F."/>
            <person name="Hsu J.L."/>
            <person name="Li C.Y."/>
            <person name="Wang Z.W."/>
            <person name="Zhao X."/>
            <person name="Zhong W.Y."/>
            <person name="Ma X.K."/>
            <person name="Ma L."/>
            <person name="Huang J."/>
            <person name="Chen G.Z."/>
            <person name="Huang M.Z."/>
            <person name="Huang L."/>
            <person name="Peng D.H."/>
            <person name="Luo Y.B."/>
            <person name="Zou S.Q."/>
            <person name="Chen S.P."/>
            <person name="Lan S."/>
            <person name="Tsai W.C."/>
            <person name="Van de Peer Y."/>
            <person name="Liu Z.J."/>
        </authorList>
    </citation>
    <scope>NUCLEOTIDE SEQUENCE [LARGE SCALE GENOMIC DNA]</scope>
    <source>
        <strain evidence="4">Lor287</strain>
    </source>
</reference>
<dbReference type="Proteomes" id="UP001418222">
    <property type="component" value="Unassembled WGS sequence"/>
</dbReference>
<dbReference type="PROSITE" id="PS50213">
    <property type="entry name" value="FAS1"/>
    <property type="match status" value="1"/>
</dbReference>
<proteinExistence type="inferred from homology"/>
<comment type="caution">
    <text evidence="4">The sequence shown here is derived from an EMBL/GenBank/DDBJ whole genome shotgun (WGS) entry which is preliminary data.</text>
</comment>
<dbReference type="PANTHER" id="PTHR37232">
    <property type="entry name" value="FASCICLIN DOMAIN PROTEIN"/>
    <property type="match status" value="1"/>
</dbReference>
<organism evidence="4 5">
    <name type="scientific">Platanthera zijinensis</name>
    <dbReference type="NCBI Taxonomy" id="2320716"/>
    <lineage>
        <taxon>Eukaryota</taxon>
        <taxon>Viridiplantae</taxon>
        <taxon>Streptophyta</taxon>
        <taxon>Embryophyta</taxon>
        <taxon>Tracheophyta</taxon>
        <taxon>Spermatophyta</taxon>
        <taxon>Magnoliopsida</taxon>
        <taxon>Liliopsida</taxon>
        <taxon>Asparagales</taxon>
        <taxon>Orchidaceae</taxon>
        <taxon>Orchidoideae</taxon>
        <taxon>Orchideae</taxon>
        <taxon>Orchidinae</taxon>
        <taxon>Platanthera</taxon>
    </lineage>
</organism>
<protein>
    <recommendedName>
        <fullName evidence="3">FAS1 domain-containing protein</fullName>
    </recommendedName>
</protein>
<dbReference type="PANTHER" id="PTHR37232:SF2">
    <property type="entry name" value="FAS1 DOMAIN-CONTAINING PROTEIN"/>
    <property type="match status" value="1"/>
</dbReference>
<keyword evidence="2" id="KW-1133">Transmembrane helix</keyword>
<name>A0AAP0GER3_9ASPA</name>
<accession>A0AAP0GER3</accession>
<keyword evidence="5" id="KW-1185">Reference proteome</keyword>
<dbReference type="Gene3D" id="2.30.180.10">
    <property type="entry name" value="FAS1 domain"/>
    <property type="match status" value="1"/>
</dbReference>
<dbReference type="AlphaFoldDB" id="A0AAP0GER3"/>
<dbReference type="InterPro" id="IPR036378">
    <property type="entry name" value="FAS1_dom_sf"/>
</dbReference>
<dbReference type="EMBL" id="JBBWWQ010000002">
    <property type="protein sequence ID" value="KAK8954759.1"/>
    <property type="molecule type" value="Genomic_DNA"/>
</dbReference>
<keyword evidence="2" id="KW-0812">Transmembrane</keyword>
<evidence type="ECO:0000256" key="2">
    <source>
        <dbReference type="SAM" id="Phobius"/>
    </source>
</evidence>
<dbReference type="InterPro" id="IPR000782">
    <property type="entry name" value="FAS1_domain"/>
</dbReference>
<evidence type="ECO:0000256" key="1">
    <source>
        <dbReference type="ARBA" id="ARBA00007843"/>
    </source>
</evidence>
<keyword evidence="2" id="KW-0472">Membrane</keyword>
<gene>
    <name evidence="4" type="ORF">KSP39_PZI001906</name>
</gene>
<comment type="similarity">
    <text evidence="1">Belongs to the fasciclin-like AGP family.</text>
</comment>
<sequence length="196" mass="21344">MGLWKRLYRGRFFRRVLTLLCISVPAFGILVLLSPGFPEIAPSSLGQVAKSETGLSETKLGDLALLMIAMLPDDLAFTVFAPSEEAFERVLKLQPSISLMPDKMNGTIAILSRVMGFCAVPLHLPSKSVPVLEELALDSVSGLRIFCLEDSGGTLLANNVSSDWVDLRKGEVIVHVMGGVIMDAEFELSFAPDYEE</sequence>
<evidence type="ECO:0000313" key="4">
    <source>
        <dbReference type="EMBL" id="KAK8954759.1"/>
    </source>
</evidence>